<keyword evidence="2" id="KW-1185">Reference proteome</keyword>
<proteinExistence type="predicted"/>
<dbReference type="InterPro" id="IPR038694">
    <property type="entry name" value="DUF427_sf"/>
</dbReference>
<dbReference type="Pfam" id="PF04248">
    <property type="entry name" value="NTP_transf_9"/>
    <property type="match status" value="1"/>
</dbReference>
<dbReference type="GeneID" id="54362258"/>
<organism evidence="3">
    <name type="scientific">Dissoconium aciculare CBS 342.82</name>
    <dbReference type="NCBI Taxonomy" id="1314786"/>
    <lineage>
        <taxon>Eukaryota</taxon>
        <taxon>Fungi</taxon>
        <taxon>Dikarya</taxon>
        <taxon>Ascomycota</taxon>
        <taxon>Pezizomycotina</taxon>
        <taxon>Dothideomycetes</taxon>
        <taxon>Dothideomycetidae</taxon>
        <taxon>Mycosphaerellales</taxon>
        <taxon>Dissoconiaceae</taxon>
        <taxon>Dissoconium</taxon>
    </lineage>
</organism>
<evidence type="ECO:0000313" key="2">
    <source>
        <dbReference type="Proteomes" id="UP000504637"/>
    </source>
</evidence>
<dbReference type="OrthoDB" id="18996at2759"/>
<evidence type="ECO:0000259" key="1">
    <source>
        <dbReference type="Pfam" id="PF04248"/>
    </source>
</evidence>
<reference evidence="3" key="3">
    <citation type="submission" date="2025-08" db="UniProtKB">
        <authorList>
            <consortium name="RefSeq"/>
        </authorList>
    </citation>
    <scope>IDENTIFICATION</scope>
    <source>
        <strain evidence="3">CBS 342.82</strain>
    </source>
</reference>
<gene>
    <name evidence="3" type="ORF">K489DRAFT_378666</name>
</gene>
<protein>
    <submittedName>
        <fullName evidence="3">DUF427-domain-containing protein</fullName>
    </submittedName>
</protein>
<dbReference type="PANTHER" id="PTHR34310">
    <property type="entry name" value="DUF427 DOMAIN PROTEIN (AFU_ORTHOLOGUE AFUA_3G02220)"/>
    <property type="match status" value="1"/>
</dbReference>
<dbReference type="PANTHER" id="PTHR34310:SF9">
    <property type="entry name" value="BLR5716 PROTEIN"/>
    <property type="match status" value="1"/>
</dbReference>
<dbReference type="AlphaFoldDB" id="A0A6J3M9F3"/>
<feature type="domain" description="DUF427" evidence="1">
    <location>
        <begin position="159"/>
        <end position="251"/>
    </location>
</feature>
<name>A0A6J3M9F3_9PEZI</name>
<dbReference type="InterPro" id="IPR007361">
    <property type="entry name" value="DUF427"/>
</dbReference>
<sequence length="277" mass="31235">MPPTLPAKDIALDLGTAGPHKTLATSRKISTLFDGQYLVSSVEALYVWEHPFYPQFYIHSRDLPTDREHIKFIKNQEFNHPETGFVLGTSYNVTTGDRIAPESILIFADNLSGPAASLSGLVRIQFDAMDQWFEEDTPIFIHPKDPFKRIDVLSSSRPIRIIIDGQIVAEAAHSMHLYETGLPCRYYLPRRAIRQDVLRPSSTVTHCPYKGSAEYFSVEVDGKLHEDIVWFYDQPLIECAKIEGLCCFYNEKVDIEIDGVVVERPPPRGPPSGNAAK</sequence>
<reference evidence="3" key="1">
    <citation type="submission" date="2020-01" db="EMBL/GenBank/DDBJ databases">
        <authorList>
            <consortium name="DOE Joint Genome Institute"/>
            <person name="Haridas S."/>
            <person name="Albert R."/>
            <person name="Binder M."/>
            <person name="Bloem J."/>
            <person name="Labutti K."/>
            <person name="Salamov A."/>
            <person name="Andreopoulos B."/>
            <person name="Baker S.E."/>
            <person name="Barry K."/>
            <person name="Bills G."/>
            <person name="Bluhm B.H."/>
            <person name="Cannon C."/>
            <person name="Castanera R."/>
            <person name="Culley D.E."/>
            <person name="Daum C."/>
            <person name="Ezra D."/>
            <person name="Gonzalez J.B."/>
            <person name="Henrissat B."/>
            <person name="Kuo A."/>
            <person name="Liang C."/>
            <person name="Lipzen A."/>
            <person name="Lutzoni F."/>
            <person name="Magnuson J."/>
            <person name="Mondo S."/>
            <person name="Nolan M."/>
            <person name="Ohm R."/>
            <person name="Pangilinan J."/>
            <person name="Park H.-J."/>
            <person name="Ramirez L."/>
            <person name="Alfaro M."/>
            <person name="Sun H."/>
            <person name="Tritt A."/>
            <person name="Yoshinaga Y."/>
            <person name="Zwiers L.-H."/>
            <person name="Turgeon B.G."/>
            <person name="Goodwin S.B."/>
            <person name="Spatafora J.W."/>
            <person name="Crous P.W."/>
            <person name="Grigoriev I.V."/>
        </authorList>
    </citation>
    <scope>NUCLEOTIDE SEQUENCE</scope>
    <source>
        <strain evidence="3">CBS 342.82</strain>
    </source>
</reference>
<accession>A0A6J3M9F3</accession>
<dbReference type="RefSeq" id="XP_033461285.1">
    <property type="nucleotide sequence ID" value="XM_033604458.1"/>
</dbReference>
<reference evidence="3" key="2">
    <citation type="submission" date="2020-04" db="EMBL/GenBank/DDBJ databases">
        <authorList>
            <consortium name="NCBI Genome Project"/>
        </authorList>
    </citation>
    <scope>NUCLEOTIDE SEQUENCE</scope>
    <source>
        <strain evidence="3">CBS 342.82</strain>
    </source>
</reference>
<evidence type="ECO:0000313" key="3">
    <source>
        <dbReference type="RefSeq" id="XP_033461285.1"/>
    </source>
</evidence>
<dbReference type="Gene3D" id="2.170.150.40">
    <property type="entry name" value="Domain of unknown function (DUF427)"/>
    <property type="match status" value="1"/>
</dbReference>
<dbReference type="Proteomes" id="UP000504637">
    <property type="component" value="Unplaced"/>
</dbReference>